<reference evidence="1 2" key="1">
    <citation type="journal article" date="2020" name="Nature">
        <title>Six reference-quality genomes reveal evolution of bat adaptations.</title>
        <authorList>
            <person name="Jebb D."/>
            <person name="Huang Z."/>
            <person name="Pippel M."/>
            <person name="Hughes G.M."/>
            <person name="Lavrichenko K."/>
            <person name="Devanna P."/>
            <person name="Winkler S."/>
            <person name="Jermiin L.S."/>
            <person name="Skirmuntt E.C."/>
            <person name="Katzourakis A."/>
            <person name="Burkitt-Gray L."/>
            <person name="Ray D.A."/>
            <person name="Sullivan K.A.M."/>
            <person name="Roscito J.G."/>
            <person name="Kirilenko B.M."/>
            <person name="Davalos L.M."/>
            <person name="Corthals A.P."/>
            <person name="Power M.L."/>
            <person name="Jones G."/>
            <person name="Ransome R.D."/>
            <person name="Dechmann D.K.N."/>
            <person name="Locatelli A.G."/>
            <person name="Puechmaille S.J."/>
            <person name="Fedrigo O."/>
            <person name="Jarvis E.D."/>
            <person name="Hiller M."/>
            <person name="Vernes S.C."/>
            <person name="Myers E.W."/>
            <person name="Teeling E.C."/>
        </authorList>
    </citation>
    <scope>NUCLEOTIDE SEQUENCE [LARGE SCALE GENOMIC DNA]</scope>
    <source>
        <strain evidence="1">MRouAeg1</strain>
        <tissue evidence="1">Muscle</tissue>
    </source>
</reference>
<gene>
    <name evidence="1" type="ORF">HJG63_010905</name>
</gene>
<evidence type="ECO:0000313" key="2">
    <source>
        <dbReference type="Proteomes" id="UP000593571"/>
    </source>
</evidence>
<dbReference type="Proteomes" id="UP000593571">
    <property type="component" value="Unassembled WGS sequence"/>
</dbReference>
<evidence type="ECO:0000313" key="1">
    <source>
        <dbReference type="EMBL" id="KAF6474735.1"/>
    </source>
</evidence>
<dbReference type="AlphaFoldDB" id="A0A7J8HS56"/>
<keyword evidence="2" id="KW-1185">Reference proteome</keyword>
<name>A0A7J8HS56_ROUAE</name>
<comment type="caution">
    <text evidence="1">The sequence shown here is derived from an EMBL/GenBank/DDBJ whole genome shotgun (WGS) entry which is preliminary data.</text>
</comment>
<dbReference type="EMBL" id="JACASE010000004">
    <property type="protein sequence ID" value="KAF6474735.1"/>
    <property type="molecule type" value="Genomic_DNA"/>
</dbReference>
<accession>A0A7J8HS56</accession>
<protein>
    <submittedName>
        <fullName evidence="1">Uncharacterized protein</fullName>
    </submittedName>
</protein>
<organism evidence="1 2">
    <name type="scientific">Rousettus aegyptiacus</name>
    <name type="common">Egyptian fruit bat</name>
    <name type="synonym">Pteropus aegyptiacus</name>
    <dbReference type="NCBI Taxonomy" id="9407"/>
    <lineage>
        <taxon>Eukaryota</taxon>
        <taxon>Metazoa</taxon>
        <taxon>Chordata</taxon>
        <taxon>Craniata</taxon>
        <taxon>Vertebrata</taxon>
        <taxon>Euteleostomi</taxon>
        <taxon>Mammalia</taxon>
        <taxon>Eutheria</taxon>
        <taxon>Laurasiatheria</taxon>
        <taxon>Chiroptera</taxon>
        <taxon>Yinpterochiroptera</taxon>
        <taxon>Pteropodoidea</taxon>
        <taxon>Pteropodidae</taxon>
        <taxon>Rousettinae</taxon>
        <taxon>Rousettus</taxon>
    </lineage>
</organism>
<sequence>MKLDCCLSPHTRINRKWIKDLKLRPETIKCIEENMGTKLKDLGLNEYFMNLSSKAREVKAKINEWDYIKLKSFYSAKEIISKVKRQPFEWENIFEATLPIRAYYLKYTKNSYNLITIKKKTIQSKMGRRPE</sequence>
<proteinExistence type="predicted"/>